<dbReference type="Pfam" id="PF00287">
    <property type="entry name" value="Na_K-ATPase"/>
    <property type="match status" value="1"/>
</dbReference>
<evidence type="ECO:0000256" key="1">
    <source>
        <dbReference type="ARBA" id="ARBA00004606"/>
    </source>
</evidence>
<name>A0A7R8H086_LEPSM</name>
<evidence type="ECO:0000256" key="9">
    <source>
        <dbReference type="SAM" id="Phobius"/>
    </source>
</evidence>
<dbReference type="GO" id="GO:0007034">
    <property type="term" value="P:vacuolar transport"/>
    <property type="evidence" value="ECO:0007669"/>
    <property type="project" value="InterPro"/>
</dbReference>
<evidence type="ECO:0000313" key="11">
    <source>
        <dbReference type="Proteomes" id="UP000675881"/>
    </source>
</evidence>
<evidence type="ECO:0000313" key="10">
    <source>
        <dbReference type="EMBL" id="CAF2779588.1"/>
    </source>
</evidence>
<reference evidence="10" key="1">
    <citation type="submission" date="2021-02" db="EMBL/GenBank/DDBJ databases">
        <authorList>
            <person name="Bekaert M."/>
        </authorList>
    </citation>
    <scope>NUCLEOTIDE SEQUENCE</scope>
    <source>
        <strain evidence="10">IoA-00</strain>
    </source>
</reference>
<dbReference type="OrthoDB" id="6374692at2759"/>
<dbReference type="InterPro" id="IPR005024">
    <property type="entry name" value="Snf7_fam"/>
</dbReference>
<evidence type="ECO:0000256" key="3">
    <source>
        <dbReference type="ARBA" id="ARBA00006190"/>
    </source>
</evidence>
<keyword evidence="6 9" id="KW-1133">Transmembrane helix</keyword>
<keyword evidence="5" id="KW-0735">Signal-anchor</keyword>
<protein>
    <submittedName>
        <fullName evidence="10">ATP1B</fullName>
    </submittedName>
</protein>
<accession>A0A7R8H086</accession>
<dbReference type="InterPro" id="IPR038702">
    <property type="entry name" value="Na/K_ATPase_sub_beta_sf"/>
</dbReference>
<dbReference type="EMBL" id="HG994580">
    <property type="protein sequence ID" value="CAF2779588.1"/>
    <property type="molecule type" value="Genomic_DNA"/>
</dbReference>
<dbReference type="GO" id="GO:0005890">
    <property type="term" value="C:sodium:potassium-exchanging ATPase complex"/>
    <property type="evidence" value="ECO:0007669"/>
    <property type="project" value="InterPro"/>
</dbReference>
<dbReference type="GO" id="GO:0006883">
    <property type="term" value="P:intracellular sodium ion homeostasis"/>
    <property type="evidence" value="ECO:0007669"/>
    <property type="project" value="TreeGrafter"/>
</dbReference>
<evidence type="ECO:0000256" key="7">
    <source>
        <dbReference type="ARBA" id="ARBA00023136"/>
    </source>
</evidence>
<feature type="transmembrane region" description="Helical" evidence="9">
    <location>
        <begin position="297"/>
        <end position="321"/>
    </location>
</feature>
<dbReference type="InterPro" id="IPR000402">
    <property type="entry name" value="Na/K_ATPase_sub_beta"/>
</dbReference>
<keyword evidence="4 9" id="KW-0812">Transmembrane</keyword>
<proteinExistence type="inferred from homology"/>
<dbReference type="GO" id="GO:0036376">
    <property type="term" value="P:sodium ion export across plasma membrane"/>
    <property type="evidence" value="ECO:0007669"/>
    <property type="project" value="TreeGrafter"/>
</dbReference>
<feature type="region of interest" description="Disordered" evidence="8">
    <location>
        <begin position="187"/>
        <end position="209"/>
    </location>
</feature>
<dbReference type="GO" id="GO:0030007">
    <property type="term" value="P:intracellular potassium ion homeostasis"/>
    <property type="evidence" value="ECO:0007669"/>
    <property type="project" value="TreeGrafter"/>
</dbReference>
<evidence type="ECO:0000256" key="6">
    <source>
        <dbReference type="ARBA" id="ARBA00022989"/>
    </source>
</evidence>
<dbReference type="Proteomes" id="UP000675881">
    <property type="component" value="Chromosome 1"/>
</dbReference>
<dbReference type="GO" id="GO:0001671">
    <property type="term" value="F:ATPase activator activity"/>
    <property type="evidence" value="ECO:0007669"/>
    <property type="project" value="TreeGrafter"/>
</dbReference>
<dbReference type="GO" id="GO:1990573">
    <property type="term" value="P:potassium ion import across plasma membrane"/>
    <property type="evidence" value="ECO:0007669"/>
    <property type="project" value="TreeGrafter"/>
</dbReference>
<dbReference type="AlphaFoldDB" id="A0A7R8H086"/>
<sequence length="572" mass="65356">MQKLVEQLELLGQPKVLKKPQAGAIVTKTSRITQHDAAILKLKKTRDQLKIQQKRINIVLENDRELAKKLIKEGKKDRARLLLRKKRYQEELLIKAEGQINNIEQLVQDLEFVQIEKQVIDGLKTGNDALKKANEMFSLEEIECLMDESRESIEKQKEIEELISGQLTEEDEEGVLEELNNLIAEEELEKEEEKGSTVPELPDVPNVPLPEAPKEKEKLLIPSRTESSIICRSYLQKRSKKMGRGCGPQAALEHPNTLGGTAIKPVERHGLEAIRWFLYDPEKGAIMGRTPMSWLKIIVFYIIYYIFLSVFWLLMLFVFFFTIDNHSPKWQNANGIIGKSPGLGLRPYQDFANIDSSMIIFNKDSSESYKSIPGYSEWALRSQRFLDSYKPINSTVCKEGDGEDAICSFDVSTLGECAEEGHGYSSGRPCIFLKLNRIYGLKNVHYTKADEFPGDAPEELKEHVETVENKEQVWIHCRGENSGDIESLGPIAYYPPSRGFPDRYFPYLNQPNYLSPIVAVQFLEPAVGQLLHIECRAWAENIAYSRMDRLGIVHLELMLHDKMTIKTISNPE</sequence>
<keyword evidence="7 9" id="KW-0472">Membrane</keyword>
<gene>
    <name evidence="10" type="ORF">LSAA_1214</name>
</gene>
<dbReference type="PANTHER" id="PTHR11523">
    <property type="entry name" value="SODIUM/POTASSIUM-DEPENDENT ATPASE BETA SUBUNIT"/>
    <property type="match status" value="1"/>
</dbReference>
<dbReference type="Gene3D" id="2.60.40.1660">
    <property type="entry name" value="Na, k-atpase alpha subunit"/>
    <property type="match status" value="1"/>
</dbReference>
<evidence type="ECO:0000256" key="5">
    <source>
        <dbReference type="ARBA" id="ARBA00022968"/>
    </source>
</evidence>
<organism evidence="10 11">
    <name type="scientific">Lepeophtheirus salmonis</name>
    <name type="common">Salmon louse</name>
    <name type="synonym">Caligus salmonis</name>
    <dbReference type="NCBI Taxonomy" id="72036"/>
    <lineage>
        <taxon>Eukaryota</taxon>
        <taxon>Metazoa</taxon>
        <taxon>Ecdysozoa</taxon>
        <taxon>Arthropoda</taxon>
        <taxon>Crustacea</taxon>
        <taxon>Multicrustacea</taxon>
        <taxon>Hexanauplia</taxon>
        <taxon>Copepoda</taxon>
        <taxon>Siphonostomatoida</taxon>
        <taxon>Caligidae</taxon>
        <taxon>Lepeophtheirus</taxon>
    </lineage>
</organism>
<evidence type="ECO:0000256" key="4">
    <source>
        <dbReference type="ARBA" id="ARBA00022692"/>
    </source>
</evidence>
<comment type="similarity">
    <text evidence="3">Belongs to the SNF7 family.</text>
</comment>
<evidence type="ECO:0000256" key="2">
    <source>
        <dbReference type="ARBA" id="ARBA00005876"/>
    </source>
</evidence>
<dbReference type="PANTHER" id="PTHR11523:SF28">
    <property type="entry name" value="NA_K-ATPASE BETA SUBUNIT ISOFORM 4-RELATED"/>
    <property type="match status" value="1"/>
</dbReference>
<comment type="subcellular location">
    <subcellularLocation>
        <location evidence="1">Membrane</location>
        <topology evidence="1">Single-pass type II membrane protein</topology>
    </subcellularLocation>
</comment>
<keyword evidence="11" id="KW-1185">Reference proteome</keyword>
<comment type="similarity">
    <text evidence="2">Belongs to the X(+)/potassium ATPases subunit beta family.</text>
</comment>
<evidence type="ECO:0000256" key="8">
    <source>
        <dbReference type="SAM" id="MobiDB-lite"/>
    </source>
</evidence>
<dbReference type="Pfam" id="PF03357">
    <property type="entry name" value="Snf7"/>
    <property type="match status" value="1"/>
</dbReference>